<evidence type="ECO:0000313" key="3">
    <source>
        <dbReference type="EMBL" id="KAJ7035809.1"/>
    </source>
</evidence>
<proteinExistence type="predicted"/>
<evidence type="ECO:0000313" key="4">
    <source>
        <dbReference type="Proteomes" id="UP001218188"/>
    </source>
</evidence>
<feature type="compositionally biased region" description="Acidic residues" evidence="1">
    <location>
        <begin position="80"/>
        <end position="92"/>
    </location>
</feature>
<dbReference type="EMBL" id="JARJCM010000048">
    <property type="protein sequence ID" value="KAJ7035809.1"/>
    <property type="molecule type" value="Genomic_DNA"/>
</dbReference>
<feature type="region of interest" description="Disordered" evidence="1">
    <location>
        <begin position="76"/>
        <end position="114"/>
    </location>
</feature>
<organism evidence="2 4">
    <name type="scientific">Mycena alexandri</name>
    <dbReference type="NCBI Taxonomy" id="1745969"/>
    <lineage>
        <taxon>Eukaryota</taxon>
        <taxon>Fungi</taxon>
        <taxon>Dikarya</taxon>
        <taxon>Basidiomycota</taxon>
        <taxon>Agaricomycotina</taxon>
        <taxon>Agaricomycetes</taxon>
        <taxon>Agaricomycetidae</taxon>
        <taxon>Agaricales</taxon>
        <taxon>Marasmiineae</taxon>
        <taxon>Mycenaceae</taxon>
        <taxon>Mycena</taxon>
    </lineage>
</organism>
<evidence type="ECO:0000256" key="1">
    <source>
        <dbReference type="SAM" id="MobiDB-lite"/>
    </source>
</evidence>
<comment type="caution">
    <text evidence="2">The sequence shown here is derived from an EMBL/GenBank/DDBJ whole genome shotgun (WGS) entry which is preliminary data.</text>
</comment>
<accession>A0AAD6RVP8</accession>
<evidence type="ECO:0000313" key="2">
    <source>
        <dbReference type="EMBL" id="KAJ7016140.1"/>
    </source>
</evidence>
<name>A0AAD6RVP8_9AGAR</name>
<reference evidence="2" key="1">
    <citation type="submission" date="2023-03" db="EMBL/GenBank/DDBJ databases">
        <title>Massive genome expansion in bonnet fungi (Mycena s.s.) driven by repeated elements and novel gene families across ecological guilds.</title>
        <authorList>
            <consortium name="Lawrence Berkeley National Laboratory"/>
            <person name="Harder C.B."/>
            <person name="Miyauchi S."/>
            <person name="Viragh M."/>
            <person name="Kuo A."/>
            <person name="Thoen E."/>
            <person name="Andreopoulos B."/>
            <person name="Lu D."/>
            <person name="Skrede I."/>
            <person name="Drula E."/>
            <person name="Henrissat B."/>
            <person name="Morin E."/>
            <person name="Kohler A."/>
            <person name="Barry K."/>
            <person name="LaButti K."/>
            <person name="Morin E."/>
            <person name="Salamov A."/>
            <person name="Lipzen A."/>
            <person name="Mereny Z."/>
            <person name="Hegedus B."/>
            <person name="Baldrian P."/>
            <person name="Stursova M."/>
            <person name="Weitz H."/>
            <person name="Taylor A."/>
            <person name="Grigoriev I.V."/>
            <person name="Nagy L.G."/>
            <person name="Martin F."/>
            <person name="Kauserud H."/>
        </authorList>
    </citation>
    <scope>NUCLEOTIDE SEQUENCE</scope>
    <source>
        <strain evidence="2">CBHHK200</strain>
    </source>
</reference>
<dbReference type="Proteomes" id="UP001218188">
    <property type="component" value="Unassembled WGS sequence"/>
</dbReference>
<sequence>MEVSLEVYRDIVRNVAHRSDIAALCGVSRAFRHAAERALYNTLTVSDEDRRPSTTLARSPRIAALVVALTVQIRRRRQDDEEEHDDGDDQSESDASGDGVRTTTSRRSTLEGGASTPLPLDNYWASLAGALRNTTGLRHLTVDIADPADSANAWVLDGSLFQLRTFHCDFDWDRALLAFLSSQSALHDLSLRDYRDLDTSDVSSPPISTEDPLRSKTPIISGAASDTLEIPPDTQDTRPSRSLPSPSLHILATLECTFSEAVVALAPGRPLARLKTCFSRPDSAGKRAELLALLAALRLSMRPICALDMADTLYTESSSIELLHRVAHTQATSRELRYLGTLALPVGGRKRLHFYGLLMRLKLLRCLEVDVSGWSPPPSSSPAFRALAAELRLYCPNVATVVFVREFERTVVSTAANGVLRIDEDASPELFWREI</sequence>
<dbReference type="AlphaFoldDB" id="A0AAD6RVP8"/>
<feature type="region of interest" description="Disordered" evidence="1">
    <location>
        <begin position="224"/>
        <end position="244"/>
    </location>
</feature>
<feature type="region of interest" description="Disordered" evidence="1">
    <location>
        <begin position="199"/>
        <end position="218"/>
    </location>
</feature>
<protein>
    <submittedName>
        <fullName evidence="2">Uncharacterized protein</fullName>
    </submittedName>
</protein>
<dbReference type="EMBL" id="JARJCM010000585">
    <property type="protein sequence ID" value="KAJ7016140.1"/>
    <property type="molecule type" value="Genomic_DNA"/>
</dbReference>
<keyword evidence="4" id="KW-1185">Reference proteome</keyword>
<gene>
    <name evidence="3" type="ORF">C8F04DRAFT_1097408</name>
    <name evidence="2" type="ORF">C8F04DRAFT_1165026</name>
</gene>